<dbReference type="PANTHER" id="PTHR34356:SF3">
    <property type="entry name" value="EXPRESSED PROTEIN"/>
    <property type="match status" value="1"/>
</dbReference>
<dbReference type="Proteomes" id="UP000797356">
    <property type="component" value="Chromosome 5"/>
</dbReference>
<name>A0A8K0I7R0_COCNU</name>
<organism evidence="2 3">
    <name type="scientific">Cocos nucifera</name>
    <name type="common">Coconut palm</name>
    <dbReference type="NCBI Taxonomy" id="13894"/>
    <lineage>
        <taxon>Eukaryota</taxon>
        <taxon>Viridiplantae</taxon>
        <taxon>Streptophyta</taxon>
        <taxon>Embryophyta</taxon>
        <taxon>Tracheophyta</taxon>
        <taxon>Spermatophyta</taxon>
        <taxon>Magnoliopsida</taxon>
        <taxon>Liliopsida</taxon>
        <taxon>Arecaceae</taxon>
        <taxon>Arecoideae</taxon>
        <taxon>Cocoseae</taxon>
        <taxon>Attaleinae</taxon>
        <taxon>Cocos</taxon>
    </lineage>
</organism>
<dbReference type="EMBL" id="CM017876">
    <property type="protein sequence ID" value="KAG1341883.1"/>
    <property type="molecule type" value="Genomic_DNA"/>
</dbReference>
<gene>
    <name evidence="2" type="ORF">COCNU_05G001120</name>
</gene>
<dbReference type="PANTHER" id="PTHR34356">
    <property type="entry name" value="ANTIGENIC HEAT-STABLE PROTEIN"/>
    <property type="match status" value="1"/>
</dbReference>
<reference evidence="2" key="2">
    <citation type="submission" date="2019-07" db="EMBL/GenBank/DDBJ databases">
        <authorList>
            <person name="Yang Y."/>
            <person name="Bocs S."/>
            <person name="Baudouin L."/>
        </authorList>
    </citation>
    <scope>NUCLEOTIDE SEQUENCE</scope>
    <source>
        <tissue evidence="2">Spear leaf of Hainan Tall coconut</tissue>
    </source>
</reference>
<feature type="compositionally biased region" description="Polar residues" evidence="1">
    <location>
        <begin position="136"/>
        <end position="145"/>
    </location>
</feature>
<feature type="region of interest" description="Disordered" evidence="1">
    <location>
        <begin position="110"/>
        <end position="228"/>
    </location>
</feature>
<dbReference type="OrthoDB" id="784699at2759"/>
<dbReference type="AlphaFoldDB" id="A0A8K0I7R0"/>
<protein>
    <submittedName>
        <fullName evidence="2">Uncharacterized protein</fullName>
    </submittedName>
</protein>
<feature type="compositionally biased region" description="Basic and acidic residues" evidence="1">
    <location>
        <begin position="167"/>
        <end position="190"/>
    </location>
</feature>
<sequence>MERRGRRPTAEELIAKLKDDGDFDELRLKIIRKVKENEELRNSIVAEVKQSVVLNQEDSEKLKLRQLSDAIYQELGSKIMGQISDEVWKVIKSNESEIRGTVESVYDRMVKPEERKVDRSSPLKQQSSSGKEDHASQITASTGDSDATDNEPQEPPGFAVAGRQGRKSNEVEHKDMLHDQKPQSNKDELRSLQPVDDALPPGFGPQINGMEQPDGGSDEDPDVPPGFG</sequence>
<evidence type="ECO:0000313" key="3">
    <source>
        <dbReference type="Proteomes" id="UP000797356"/>
    </source>
</evidence>
<proteinExistence type="predicted"/>
<evidence type="ECO:0000313" key="2">
    <source>
        <dbReference type="EMBL" id="KAG1341883.1"/>
    </source>
</evidence>
<evidence type="ECO:0000256" key="1">
    <source>
        <dbReference type="SAM" id="MobiDB-lite"/>
    </source>
</evidence>
<feature type="compositionally biased region" description="Basic and acidic residues" evidence="1">
    <location>
        <begin position="110"/>
        <end position="121"/>
    </location>
</feature>
<comment type="caution">
    <text evidence="2">The sequence shown here is derived from an EMBL/GenBank/DDBJ whole genome shotgun (WGS) entry which is preliminary data.</text>
</comment>
<accession>A0A8K0I7R0</accession>
<keyword evidence="3" id="KW-1185">Reference proteome</keyword>
<reference evidence="2" key="1">
    <citation type="journal article" date="2017" name="Gigascience">
        <title>The genome draft of coconut (Cocos nucifera).</title>
        <authorList>
            <person name="Xiao Y."/>
            <person name="Xu P."/>
            <person name="Fan H."/>
            <person name="Baudouin L."/>
            <person name="Xia W."/>
            <person name="Bocs S."/>
            <person name="Xu J."/>
            <person name="Li Q."/>
            <person name="Guo A."/>
            <person name="Zhou L."/>
            <person name="Li J."/>
            <person name="Wu Y."/>
            <person name="Ma Z."/>
            <person name="Armero A."/>
            <person name="Issali A.E."/>
            <person name="Liu N."/>
            <person name="Peng M."/>
            <person name="Yang Y."/>
        </authorList>
    </citation>
    <scope>NUCLEOTIDE SEQUENCE</scope>
    <source>
        <tissue evidence="2">Spear leaf of Hainan Tall coconut</tissue>
    </source>
</reference>